<evidence type="ECO:0000256" key="8">
    <source>
        <dbReference type="SAM" id="Phobius"/>
    </source>
</evidence>
<dbReference type="AlphaFoldDB" id="A0A0D7B2X4"/>
<gene>
    <name evidence="10" type="ORF">CYLTODRAFT_402583</name>
</gene>
<dbReference type="OrthoDB" id="5817083at2759"/>
<evidence type="ECO:0000256" key="2">
    <source>
        <dbReference type="ARBA" id="ARBA00022692"/>
    </source>
</evidence>
<evidence type="ECO:0000256" key="4">
    <source>
        <dbReference type="ARBA" id="ARBA00022771"/>
    </source>
</evidence>
<dbReference type="PANTHER" id="PTHR46283">
    <property type="entry name" value="E3 UBIQUITIN-PROTEIN LIGASE MARCH5"/>
    <property type="match status" value="1"/>
</dbReference>
<name>A0A0D7B2X4_9AGAR</name>
<feature type="domain" description="RING-CH-type" evidence="9">
    <location>
        <begin position="8"/>
        <end position="79"/>
    </location>
</feature>
<dbReference type="GO" id="GO:0008270">
    <property type="term" value="F:zinc ion binding"/>
    <property type="evidence" value="ECO:0007669"/>
    <property type="project" value="UniProtKB-KW"/>
</dbReference>
<keyword evidence="2 8" id="KW-0812">Transmembrane</keyword>
<dbReference type="SMART" id="SM00744">
    <property type="entry name" value="RINGv"/>
    <property type="match status" value="1"/>
</dbReference>
<protein>
    <recommendedName>
        <fullName evidence="9">RING-CH-type domain-containing protein</fullName>
    </recommendedName>
</protein>
<feature type="transmembrane region" description="Helical" evidence="8">
    <location>
        <begin position="99"/>
        <end position="121"/>
    </location>
</feature>
<evidence type="ECO:0000259" key="9">
    <source>
        <dbReference type="PROSITE" id="PS51292"/>
    </source>
</evidence>
<keyword evidence="5" id="KW-0862">Zinc</keyword>
<organism evidence="10 11">
    <name type="scientific">Cylindrobasidium torrendii FP15055 ss-10</name>
    <dbReference type="NCBI Taxonomy" id="1314674"/>
    <lineage>
        <taxon>Eukaryota</taxon>
        <taxon>Fungi</taxon>
        <taxon>Dikarya</taxon>
        <taxon>Basidiomycota</taxon>
        <taxon>Agaricomycotina</taxon>
        <taxon>Agaricomycetes</taxon>
        <taxon>Agaricomycetidae</taxon>
        <taxon>Agaricales</taxon>
        <taxon>Marasmiineae</taxon>
        <taxon>Physalacriaceae</taxon>
        <taxon>Cylindrobasidium</taxon>
    </lineage>
</organism>
<evidence type="ECO:0000256" key="3">
    <source>
        <dbReference type="ARBA" id="ARBA00022723"/>
    </source>
</evidence>
<keyword evidence="7 8" id="KW-0472">Membrane</keyword>
<keyword evidence="6 8" id="KW-1133">Transmembrane helix</keyword>
<evidence type="ECO:0000256" key="7">
    <source>
        <dbReference type="ARBA" id="ARBA00023136"/>
    </source>
</evidence>
<dbReference type="GO" id="GO:0016020">
    <property type="term" value="C:membrane"/>
    <property type="evidence" value="ECO:0007669"/>
    <property type="project" value="UniProtKB-SubCell"/>
</dbReference>
<dbReference type="InterPro" id="IPR013083">
    <property type="entry name" value="Znf_RING/FYVE/PHD"/>
</dbReference>
<dbReference type="PROSITE" id="PS51292">
    <property type="entry name" value="ZF_RING_CH"/>
    <property type="match status" value="1"/>
</dbReference>
<dbReference type="Gene3D" id="3.30.40.10">
    <property type="entry name" value="Zinc/RING finger domain, C3HC4 (zinc finger)"/>
    <property type="match status" value="1"/>
</dbReference>
<evidence type="ECO:0000313" key="10">
    <source>
        <dbReference type="EMBL" id="KIY63876.1"/>
    </source>
</evidence>
<comment type="subcellular location">
    <subcellularLocation>
        <location evidence="1">Membrane</location>
        <topology evidence="1">Multi-pass membrane protein</topology>
    </subcellularLocation>
</comment>
<dbReference type="EMBL" id="KN880667">
    <property type="protein sequence ID" value="KIY63876.1"/>
    <property type="molecule type" value="Genomic_DNA"/>
</dbReference>
<reference evidence="10 11" key="1">
    <citation type="journal article" date="2015" name="Fungal Genet. Biol.">
        <title>Evolution of novel wood decay mechanisms in Agaricales revealed by the genome sequences of Fistulina hepatica and Cylindrobasidium torrendii.</title>
        <authorList>
            <person name="Floudas D."/>
            <person name="Held B.W."/>
            <person name="Riley R."/>
            <person name="Nagy L.G."/>
            <person name="Koehler G."/>
            <person name="Ransdell A.S."/>
            <person name="Younus H."/>
            <person name="Chow J."/>
            <person name="Chiniquy J."/>
            <person name="Lipzen A."/>
            <person name="Tritt A."/>
            <person name="Sun H."/>
            <person name="Haridas S."/>
            <person name="LaButti K."/>
            <person name="Ohm R.A."/>
            <person name="Kues U."/>
            <person name="Blanchette R.A."/>
            <person name="Grigoriev I.V."/>
            <person name="Minto R.E."/>
            <person name="Hibbett D.S."/>
        </authorList>
    </citation>
    <scope>NUCLEOTIDE SEQUENCE [LARGE SCALE GENOMIC DNA]</scope>
    <source>
        <strain evidence="10 11">FP15055 ss-10</strain>
    </source>
</reference>
<keyword evidence="4" id="KW-0863">Zinc-finger</keyword>
<sequence>MSDYVPTIDDLRVKLCYICRDEEVYTEPTGAVWIHPCRCALIAHEACLLEWLQSAQTRSDAAAASAAKCPQCNTPYEITSDNPLVLRMMNWVSRQSGKIGTACLVGGAVAVAASVGVGMYATSMGYGVYAMKLFLGQEVFDAVLTDDTTHWPMMAYIQLPLIPFNFVFSRIAGYSPLIHPILAALSFTPTVRTFTGKLPYARRTELAWPPTPQLAAVLIIPFIHAFYHRTLEHLSTRLLGPPSPQDDRVWDHDRLWARDVFVDEDFRHGINVNGMDIVARGAHGNGLDDNGNVPARGAQPVPARPGAITIQLQAIAVFGRTLASALLVPLIASRFGALLLRIPFPSLRRFLGVRSGWRLGDRSFGTAAGGSLHGAGFASTVLQALWGGALVPWAQLDPVWWRNSVGYALYALGRDAFGLVYRYLEKREKETRKVRDLPFAEGLGVGE</sequence>
<keyword evidence="3" id="KW-0479">Metal-binding</keyword>
<evidence type="ECO:0000256" key="1">
    <source>
        <dbReference type="ARBA" id="ARBA00004141"/>
    </source>
</evidence>
<proteinExistence type="predicted"/>
<accession>A0A0D7B2X4</accession>
<dbReference type="STRING" id="1314674.A0A0D7B2X4"/>
<keyword evidence="11" id="KW-1185">Reference proteome</keyword>
<dbReference type="SUPFAM" id="SSF57850">
    <property type="entry name" value="RING/U-box"/>
    <property type="match status" value="1"/>
</dbReference>
<evidence type="ECO:0000256" key="6">
    <source>
        <dbReference type="ARBA" id="ARBA00022989"/>
    </source>
</evidence>
<dbReference type="Proteomes" id="UP000054007">
    <property type="component" value="Unassembled WGS sequence"/>
</dbReference>
<evidence type="ECO:0000256" key="5">
    <source>
        <dbReference type="ARBA" id="ARBA00022833"/>
    </source>
</evidence>
<evidence type="ECO:0000313" key="11">
    <source>
        <dbReference type="Proteomes" id="UP000054007"/>
    </source>
</evidence>
<dbReference type="Pfam" id="PF12906">
    <property type="entry name" value="RINGv"/>
    <property type="match status" value="1"/>
</dbReference>
<dbReference type="InterPro" id="IPR011016">
    <property type="entry name" value="Znf_RING-CH"/>
</dbReference>